<protein>
    <submittedName>
        <fullName evidence="3">Purtative protein</fullName>
    </submittedName>
</protein>
<gene>
    <name evidence="3" type="primary">SPAC167.05</name>
    <name evidence="3" type="ORF">LOC62_01G000405</name>
</gene>
<feature type="compositionally biased region" description="Acidic residues" evidence="1">
    <location>
        <begin position="362"/>
        <end position="380"/>
    </location>
</feature>
<dbReference type="PANTHER" id="PTHR46100">
    <property type="entry name" value="IMP2'P"/>
    <property type="match status" value="1"/>
</dbReference>
<evidence type="ECO:0000313" key="3">
    <source>
        <dbReference type="EMBL" id="WOO76787.1"/>
    </source>
</evidence>
<feature type="domain" description="UBA" evidence="2">
    <location>
        <begin position="5"/>
        <end position="45"/>
    </location>
</feature>
<feature type="compositionally biased region" description="Acidic residues" evidence="1">
    <location>
        <begin position="148"/>
        <end position="159"/>
    </location>
</feature>
<reference evidence="3" key="1">
    <citation type="submission" date="2023-10" db="EMBL/GenBank/DDBJ databases">
        <authorList>
            <person name="Noh H."/>
        </authorList>
    </citation>
    <scope>NUCLEOTIDE SEQUENCE</scope>
    <source>
        <strain evidence="3">DUCC4014</strain>
    </source>
</reference>
<feature type="compositionally biased region" description="Polar residues" evidence="1">
    <location>
        <begin position="691"/>
        <end position="701"/>
    </location>
</feature>
<evidence type="ECO:0000259" key="2">
    <source>
        <dbReference type="PROSITE" id="PS50030"/>
    </source>
</evidence>
<dbReference type="SUPFAM" id="SSF52402">
    <property type="entry name" value="Adenine nucleotide alpha hydrolases-like"/>
    <property type="match status" value="1"/>
</dbReference>
<feature type="compositionally biased region" description="Low complexity" evidence="1">
    <location>
        <begin position="290"/>
        <end position="310"/>
    </location>
</feature>
<feature type="region of interest" description="Disordered" evidence="1">
    <location>
        <begin position="43"/>
        <end position="63"/>
    </location>
</feature>
<dbReference type="SUPFAM" id="SSF46934">
    <property type="entry name" value="UBA-like"/>
    <property type="match status" value="1"/>
</dbReference>
<dbReference type="GeneID" id="87803664"/>
<feature type="compositionally biased region" description="Basic and acidic residues" evidence="1">
    <location>
        <begin position="46"/>
        <end position="58"/>
    </location>
</feature>
<evidence type="ECO:0000256" key="1">
    <source>
        <dbReference type="SAM" id="MobiDB-lite"/>
    </source>
</evidence>
<dbReference type="InterPro" id="IPR009060">
    <property type="entry name" value="UBA-like_sf"/>
</dbReference>
<feature type="region of interest" description="Disordered" evidence="1">
    <location>
        <begin position="670"/>
        <end position="731"/>
    </location>
</feature>
<feature type="compositionally biased region" description="Basic and acidic residues" evidence="1">
    <location>
        <begin position="315"/>
        <end position="342"/>
    </location>
</feature>
<dbReference type="SMART" id="SM00165">
    <property type="entry name" value="UBA"/>
    <property type="match status" value="1"/>
</dbReference>
<evidence type="ECO:0000313" key="4">
    <source>
        <dbReference type="Proteomes" id="UP000827549"/>
    </source>
</evidence>
<dbReference type="InterPro" id="IPR014729">
    <property type="entry name" value="Rossmann-like_a/b/a_fold"/>
</dbReference>
<dbReference type="Gene3D" id="3.40.50.620">
    <property type="entry name" value="HUPs"/>
    <property type="match status" value="1"/>
</dbReference>
<dbReference type="Proteomes" id="UP000827549">
    <property type="component" value="Chromosome 1"/>
</dbReference>
<feature type="region of interest" description="Disordered" evidence="1">
    <location>
        <begin position="248"/>
        <end position="430"/>
    </location>
</feature>
<organism evidence="3 4">
    <name type="scientific">Vanrija pseudolonga</name>
    <dbReference type="NCBI Taxonomy" id="143232"/>
    <lineage>
        <taxon>Eukaryota</taxon>
        <taxon>Fungi</taxon>
        <taxon>Dikarya</taxon>
        <taxon>Basidiomycota</taxon>
        <taxon>Agaricomycotina</taxon>
        <taxon>Tremellomycetes</taxon>
        <taxon>Trichosporonales</taxon>
        <taxon>Trichosporonaceae</taxon>
        <taxon>Vanrija</taxon>
    </lineage>
</organism>
<dbReference type="CDD" id="cd23659">
    <property type="entry name" value="USP_At3g01520-like"/>
    <property type="match status" value="1"/>
</dbReference>
<feature type="compositionally biased region" description="Acidic residues" evidence="1">
    <location>
        <begin position="389"/>
        <end position="405"/>
    </location>
</feature>
<dbReference type="PRINTS" id="PR01438">
    <property type="entry name" value="UNVRSLSTRESS"/>
</dbReference>
<dbReference type="RefSeq" id="XP_062622819.1">
    <property type="nucleotide sequence ID" value="XM_062766835.1"/>
</dbReference>
<feature type="region of interest" description="Disordered" evidence="1">
    <location>
        <begin position="116"/>
        <end position="161"/>
    </location>
</feature>
<dbReference type="InterPro" id="IPR006016">
    <property type="entry name" value="UspA"/>
</dbReference>
<dbReference type="InterPro" id="IPR006015">
    <property type="entry name" value="Universal_stress_UspA"/>
</dbReference>
<feature type="compositionally biased region" description="Low complexity" evidence="1">
    <location>
        <begin position="266"/>
        <end position="277"/>
    </location>
</feature>
<dbReference type="PANTHER" id="PTHR46100:SF4">
    <property type="entry name" value="USPA DOMAIN-CONTAINING PROTEIN"/>
    <property type="match status" value="1"/>
</dbReference>
<proteinExistence type="predicted"/>
<dbReference type="CDD" id="cd14297">
    <property type="entry name" value="UBA2_spUBP14_like"/>
    <property type="match status" value="1"/>
</dbReference>
<feature type="compositionally biased region" description="Acidic residues" evidence="1">
    <location>
        <begin position="706"/>
        <end position="716"/>
    </location>
</feature>
<dbReference type="Pfam" id="PF00582">
    <property type="entry name" value="Usp"/>
    <property type="match status" value="1"/>
</dbReference>
<dbReference type="EMBL" id="CP086714">
    <property type="protein sequence ID" value="WOO76787.1"/>
    <property type="molecule type" value="Genomic_DNA"/>
</dbReference>
<keyword evidence="4" id="KW-1185">Reference proteome</keyword>
<dbReference type="InterPro" id="IPR015940">
    <property type="entry name" value="UBA"/>
</dbReference>
<dbReference type="PROSITE" id="PS50030">
    <property type="entry name" value="UBA"/>
    <property type="match status" value="1"/>
</dbReference>
<dbReference type="AlphaFoldDB" id="A0AAF0Y0B5"/>
<feature type="region of interest" description="Disordered" evidence="1">
    <location>
        <begin position="206"/>
        <end position="232"/>
    </location>
</feature>
<dbReference type="Gene3D" id="1.10.8.10">
    <property type="entry name" value="DNA helicase RuvA subunit, C-terminal domain"/>
    <property type="match status" value="1"/>
</dbReference>
<name>A0AAF0Y0B5_9TREE</name>
<accession>A0AAF0Y0B5</accession>
<sequence length="731" mass="79217">MSSNNAPQDLVNKLKDLGISDRSARFALGKTNNNVEAAAEYVFSGRADKDEVSPDAKEPYNSPVMMRLSSLDSLPQFPPRFPLLQGSGGSHGLTAAFTGVPPGVVSAWSVSGRHKRRAAEAAAEVESSESGHQIDAVDPECASHSGGVEEDISEVEPVPELEQPTLQEAGREDSILTQDSVVSLPIVIPDERDLEQQSNDIIMAALGRSTSNSSPIPSAAHQPKKGSITSKPTAGALAALGMRAAAIAGPTITPPTPVVEDPPSGPNAAGAGAGANPTSKTLLQPSRPLGRTSSTKTSSTGRSRSPSPFFRARRSREERRARDKSPEVQALRKDSITGHESDAESTSGGPRKFRPAVSAYESPDESGNEGLTEDEHDDSEPEHHHTPHDDDDDDDSEWDEDNFFDDETKGNTEANAFYEDDSIIAKEDGTTEQKEFNRENFDVYGEEIEQDVLGEGPNVVVPEEPIFAQPSHLQPAKVRKSLKSGLDLVTSRPTYARDRCTITITQGDPDAALDESGKRMRRYVVLSDLSEESRYAVEWAIGTVARDGDEVFLISVMENEDKVDPKNWSSKDQALKIKVQKERQTTALLLVRQVTGLLTRTRLNITVTCQALHAKNARHMLLDLIDFLEPTLVIVGSRGLGQLKGILLGSTSHYLVQKSSVPVMVARRRLHRPLRSTNPEELRHSPRVSLASANIEKQASTKQEDDIVDAQDEEDKAEAVEPGHATVAATS</sequence>
<feature type="compositionally biased region" description="Low complexity" evidence="1">
    <location>
        <begin position="120"/>
        <end position="130"/>
    </location>
</feature>